<comment type="caution">
    <text evidence="2">The sequence shown here is derived from an EMBL/GenBank/DDBJ whole genome shotgun (WGS) entry which is preliminary data.</text>
</comment>
<accession>A0A9P8JLZ5</accession>
<dbReference type="GO" id="GO:0003697">
    <property type="term" value="F:single-stranded DNA binding"/>
    <property type="evidence" value="ECO:0007669"/>
    <property type="project" value="UniProtKB-UniRule"/>
</dbReference>
<dbReference type="PANTHER" id="PTHR12949:SF0">
    <property type="entry name" value="DNA-DIRECTED RNA POLYMERASE III SUBUNIT RPC3"/>
    <property type="match status" value="1"/>
</dbReference>
<dbReference type="PANTHER" id="PTHR12949">
    <property type="entry name" value="RNA POLYMERASE III DNA DIRECTED -RELATED"/>
    <property type="match status" value="1"/>
</dbReference>
<dbReference type="GO" id="GO:0005666">
    <property type="term" value="C:RNA polymerase III complex"/>
    <property type="evidence" value="ECO:0007669"/>
    <property type="project" value="UniProtKB-UniRule"/>
</dbReference>
<comment type="subcellular location">
    <subcellularLocation>
        <location evidence="1">Nucleus</location>
    </subcellularLocation>
</comment>
<dbReference type="Gene3D" id="1.10.10.10">
    <property type="entry name" value="Winged helix-like DNA-binding domain superfamily/Winged helix DNA-binding domain"/>
    <property type="match status" value="1"/>
</dbReference>
<reference evidence="2" key="2">
    <citation type="submission" date="2021-08" db="EMBL/GenBank/DDBJ databases">
        <authorList>
            <person name="Gostincar C."/>
            <person name="Sun X."/>
            <person name="Song Z."/>
            <person name="Gunde-Cimerman N."/>
        </authorList>
    </citation>
    <scope>NUCLEOTIDE SEQUENCE</scope>
    <source>
        <strain evidence="2">EXF-9298</strain>
    </source>
</reference>
<keyword evidence="1" id="KW-0539">Nucleus</keyword>
<comment type="similarity">
    <text evidence="1">Belongs to the RNA polymerase beta chain family.</text>
</comment>
<proteinExistence type="inferred from homology"/>
<evidence type="ECO:0000313" key="3">
    <source>
        <dbReference type="Proteomes" id="UP000729357"/>
    </source>
</evidence>
<dbReference type="InterPro" id="IPR036388">
    <property type="entry name" value="WH-like_DNA-bd_sf"/>
</dbReference>
<organism evidence="2 3">
    <name type="scientific">Aureobasidium melanogenum</name>
    <name type="common">Aureobasidium pullulans var. melanogenum</name>
    <dbReference type="NCBI Taxonomy" id="46634"/>
    <lineage>
        <taxon>Eukaryota</taxon>
        <taxon>Fungi</taxon>
        <taxon>Dikarya</taxon>
        <taxon>Ascomycota</taxon>
        <taxon>Pezizomycotina</taxon>
        <taxon>Dothideomycetes</taxon>
        <taxon>Dothideomycetidae</taxon>
        <taxon>Dothideales</taxon>
        <taxon>Saccotheciaceae</taxon>
        <taxon>Aureobasidium</taxon>
    </lineage>
</organism>
<reference evidence="2" key="1">
    <citation type="journal article" date="2021" name="J Fungi (Basel)">
        <title>Virulence traits and population genomics of the black yeast Aureobasidium melanogenum.</title>
        <authorList>
            <person name="Cernosa A."/>
            <person name="Sun X."/>
            <person name="Gostincar C."/>
            <person name="Fang C."/>
            <person name="Gunde-Cimerman N."/>
            <person name="Song Z."/>
        </authorList>
    </citation>
    <scope>NUCLEOTIDE SEQUENCE</scope>
    <source>
        <strain evidence="2">EXF-9298</strain>
    </source>
</reference>
<evidence type="ECO:0000256" key="1">
    <source>
        <dbReference type="RuleBase" id="RU367076"/>
    </source>
</evidence>
<protein>
    <recommendedName>
        <fullName evidence="1">DNA-directed RNA polymerase III subunit RPC3</fullName>
        <shortName evidence="1">RNA polymerase III subunit C3</shortName>
    </recommendedName>
</protein>
<feature type="non-terminal residue" evidence="2">
    <location>
        <position position="129"/>
    </location>
</feature>
<sequence>ILTAMHEQGFVEAQEVPKDNTRQPSRTLFLWYFDPERCRQLLLQRTYKAQARLIQRMQHEKDVVSEVIQKAERLDVVGHEDEYLTAGDKQVLRTWREFEEKLLTQLARQDDLVALLRDFLPDVRDAASA</sequence>
<name>A0A9P8JLZ5_AURME</name>
<keyword evidence="3" id="KW-1185">Reference proteome</keyword>
<comment type="subunit">
    <text evidence="1">Component of the RNA polymerase III (Pol III) complex consisting of 17 subunits.</text>
</comment>
<dbReference type="InterPro" id="IPR039748">
    <property type="entry name" value="RPC3"/>
</dbReference>
<evidence type="ECO:0000313" key="2">
    <source>
        <dbReference type="EMBL" id="KAG9958605.1"/>
    </source>
</evidence>
<dbReference type="AlphaFoldDB" id="A0A9P8JLZ5"/>
<keyword evidence="1" id="KW-0240">DNA-directed RNA polymerase</keyword>
<dbReference type="Proteomes" id="UP000729357">
    <property type="component" value="Unassembled WGS sequence"/>
</dbReference>
<keyword evidence="1" id="KW-0804">Transcription</keyword>
<comment type="function">
    <text evidence="1">DNA-dependent RNA polymerase catalyzes the transcription of DNA into RNA using the four ribonucleoside triphosphates as substrates. Specific core component of RNA polymerase III which synthesizes small RNAs, such as 5S rRNA and tRNAs.</text>
</comment>
<gene>
    <name evidence="2" type="ORF">KCU98_g16897</name>
</gene>
<dbReference type="EMBL" id="JAHFXS010003985">
    <property type="protein sequence ID" value="KAG9958605.1"/>
    <property type="molecule type" value="Genomic_DNA"/>
</dbReference>
<feature type="non-terminal residue" evidence="2">
    <location>
        <position position="1"/>
    </location>
</feature>